<accession>A0A3N4LI24</accession>
<organism evidence="2 3">
    <name type="scientific">Terfezia boudieri ATCC MYA-4762</name>
    <dbReference type="NCBI Taxonomy" id="1051890"/>
    <lineage>
        <taxon>Eukaryota</taxon>
        <taxon>Fungi</taxon>
        <taxon>Dikarya</taxon>
        <taxon>Ascomycota</taxon>
        <taxon>Pezizomycotina</taxon>
        <taxon>Pezizomycetes</taxon>
        <taxon>Pezizales</taxon>
        <taxon>Pezizaceae</taxon>
        <taxon>Terfezia</taxon>
    </lineage>
</organism>
<dbReference type="Proteomes" id="UP000267821">
    <property type="component" value="Unassembled WGS sequence"/>
</dbReference>
<evidence type="ECO:0000313" key="2">
    <source>
        <dbReference type="EMBL" id="RPB22554.1"/>
    </source>
</evidence>
<reference evidence="2 3" key="1">
    <citation type="journal article" date="2018" name="Nat. Ecol. Evol.">
        <title>Pezizomycetes genomes reveal the molecular basis of ectomycorrhizal truffle lifestyle.</title>
        <authorList>
            <person name="Murat C."/>
            <person name="Payen T."/>
            <person name="Noel B."/>
            <person name="Kuo A."/>
            <person name="Morin E."/>
            <person name="Chen J."/>
            <person name="Kohler A."/>
            <person name="Krizsan K."/>
            <person name="Balestrini R."/>
            <person name="Da Silva C."/>
            <person name="Montanini B."/>
            <person name="Hainaut M."/>
            <person name="Levati E."/>
            <person name="Barry K.W."/>
            <person name="Belfiori B."/>
            <person name="Cichocki N."/>
            <person name="Clum A."/>
            <person name="Dockter R.B."/>
            <person name="Fauchery L."/>
            <person name="Guy J."/>
            <person name="Iotti M."/>
            <person name="Le Tacon F."/>
            <person name="Lindquist E.A."/>
            <person name="Lipzen A."/>
            <person name="Malagnac F."/>
            <person name="Mello A."/>
            <person name="Molinier V."/>
            <person name="Miyauchi S."/>
            <person name="Poulain J."/>
            <person name="Riccioni C."/>
            <person name="Rubini A."/>
            <person name="Sitrit Y."/>
            <person name="Splivallo R."/>
            <person name="Traeger S."/>
            <person name="Wang M."/>
            <person name="Zifcakova L."/>
            <person name="Wipf D."/>
            <person name="Zambonelli A."/>
            <person name="Paolocci F."/>
            <person name="Nowrousian M."/>
            <person name="Ottonello S."/>
            <person name="Baldrian P."/>
            <person name="Spatafora J.W."/>
            <person name="Henrissat B."/>
            <person name="Nagy L.G."/>
            <person name="Aury J.M."/>
            <person name="Wincker P."/>
            <person name="Grigoriev I.V."/>
            <person name="Bonfante P."/>
            <person name="Martin F.M."/>
        </authorList>
    </citation>
    <scope>NUCLEOTIDE SEQUENCE [LARGE SCALE GENOMIC DNA]</scope>
    <source>
        <strain evidence="2 3">ATCC MYA-4762</strain>
    </source>
</reference>
<keyword evidence="3" id="KW-1185">Reference proteome</keyword>
<feature type="region of interest" description="Disordered" evidence="1">
    <location>
        <begin position="70"/>
        <end position="110"/>
    </location>
</feature>
<evidence type="ECO:0000256" key="1">
    <source>
        <dbReference type="SAM" id="MobiDB-lite"/>
    </source>
</evidence>
<gene>
    <name evidence="2" type="ORF">L211DRAFT_850578</name>
</gene>
<proteinExistence type="predicted"/>
<protein>
    <submittedName>
        <fullName evidence="2">Uncharacterized protein</fullName>
    </submittedName>
</protein>
<dbReference type="EMBL" id="ML121551">
    <property type="protein sequence ID" value="RPB22554.1"/>
    <property type="molecule type" value="Genomic_DNA"/>
</dbReference>
<dbReference type="AlphaFoldDB" id="A0A3N4LI24"/>
<dbReference type="InParanoid" id="A0A3N4LI24"/>
<evidence type="ECO:0000313" key="3">
    <source>
        <dbReference type="Proteomes" id="UP000267821"/>
    </source>
</evidence>
<sequence>MKLPLNVLYWAPHSTNFNASFSVFPVSSKATRNLANPLRKSQSPCATAIASSRTISFELGTQLLLHSLEQETPQIAPAESPPLKTSGAARQSQRWVSMKQDLKRMGKLSK</sequence>
<name>A0A3N4LI24_9PEZI</name>